<dbReference type="EMBL" id="FNRF01000001">
    <property type="protein sequence ID" value="SEA10126.1"/>
    <property type="molecule type" value="Genomic_DNA"/>
</dbReference>
<proteinExistence type="predicted"/>
<gene>
    <name evidence="3" type="ORF">SAMN05216462_0626</name>
</gene>
<reference evidence="3 4" key="1">
    <citation type="submission" date="2016-10" db="EMBL/GenBank/DDBJ databases">
        <authorList>
            <person name="de Groot N.N."/>
        </authorList>
    </citation>
    <scope>NUCLEOTIDE SEQUENCE [LARGE SCALE GENOMIC DNA]</scope>
    <source>
        <strain evidence="3 4">D31d</strain>
    </source>
</reference>
<keyword evidence="1" id="KW-0175">Coiled coil</keyword>
<feature type="coiled-coil region" evidence="1">
    <location>
        <begin position="1"/>
        <end position="28"/>
    </location>
</feature>
<evidence type="ECO:0000256" key="2">
    <source>
        <dbReference type="SAM" id="Phobius"/>
    </source>
</evidence>
<protein>
    <submittedName>
        <fullName evidence="3">Uncharacterized protein</fullName>
    </submittedName>
</protein>
<evidence type="ECO:0000313" key="3">
    <source>
        <dbReference type="EMBL" id="SEA10126.1"/>
    </source>
</evidence>
<dbReference type="OrthoDB" id="1027967at2"/>
<keyword evidence="2" id="KW-1133">Transmembrane helix</keyword>
<feature type="transmembrane region" description="Helical" evidence="2">
    <location>
        <begin position="48"/>
        <end position="66"/>
    </location>
</feature>
<feature type="transmembrane region" description="Helical" evidence="2">
    <location>
        <begin position="156"/>
        <end position="176"/>
    </location>
</feature>
<keyword evidence="2" id="KW-0472">Membrane</keyword>
<name>A0A1H3YF21_XYLRU</name>
<dbReference type="RefSeq" id="WP_074760196.1">
    <property type="nucleotide sequence ID" value="NZ_FNRF01000001.1"/>
</dbReference>
<sequence length="196" mass="22766">MNNENFDLENMREQMNTLKNKLDKQMIINDRFIRQSMNKTASNISRRYNVIMALSVFMIPYGYWVFVKLCGFSLAFWIATSIFMLVCGGATYYNSRNVNDANLMRSNLIETSRKMARAKKFEANWLFFGIPAVILWFGWFMYNMYTQNGDALHEGIFWGGCVGGLIGAILGIRIHVKTQRQYQEIIDTIEDITAEN</sequence>
<accession>A0A1H3YF21</accession>
<evidence type="ECO:0000313" key="4">
    <source>
        <dbReference type="Proteomes" id="UP000182257"/>
    </source>
</evidence>
<feature type="transmembrane region" description="Helical" evidence="2">
    <location>
        <begin position="72"/>
        <end position="95"/>
    </location>
</feature>
<keyword evidence="2" id="KW-0812">Transmembrane</keyword>
<dbReference type="AlphaFoldDB" id="A0A1H3YF21"/>
<dbReference type="Proteomes" id="UP000182257">
    <property type="component" value="Unassembled WGS sequence"/>
</dbReference>
<organism evidence="3 4">
    <name type="scientific">Xylanibacter ruminicola</name>
    <name type="common">Prevotella ruminicola</name>
    <dbReference type="NCBI Taxonomy" id="839"/>
    <lineage>
        <taxon>Bacteria</taxon>
        <taxon>Pseudomonadati</taxon>
        <taxon>Bacteroidota</taxon>
        <taxon>Bacteroidia</taxon>
        <taxon>Bacteroidales</taxon>
        <taxon>Prevotellaceae</taxon>
        <taxon>Xylanibacter</taxon>
    </lineage>
</organism>
<feature type="transmembrane region" description="Helical" evidence="2">
    <location>
        <begin position="123"/>
        <end position="144"/>
    </location>
</feature>
<evidence type="ECO:0000256" key="1">
    <source>
        <dbReference type="SAM" id="Coils"/>
    </source>
</evidence>